<evidence type="ECO:0000313" key="4">
    <source>
        <dbReference type="EMBL" id="MFH8550754.1"/>
    </source>
</evidence>
<gene>
    <name evidence="4" type="ORF">ACH4F9_37765</name>
</gene>
<dbReference type="PROSITE" id="PS51257">
    <property type="entry name" value="PROKAR_LIPOPROTEIN"/>
    <property type="match status" value="1"/>
</dbReference>
<sequence>MVAPRFALALLGCTALLLTGCAGNGGSRDGTADGTGATGERRPAPRDRDGRSESRTGDFDKDGYDDFVTAEANRASGGSWARHVVVVPGSKSGLDAARATRYSDVYSGPLLRGDLDGDGFTDLVATREPTRPGRKAEPGAAYQAVVMFGGRNGLAKPVTVAAQRQFLAMAVADVNGDGSLDLIDRGKGAQEKDPSRIPGRIAYGPFDRDGAPARLVVKDWKAAGGGATAGDFDGDGFDDLLFTGSSPYSDDEEPGSDPTPAAAYFRGSPDGPVPAALPEGLDNSTEDGVLTPLAGDADGDGVTDLLVGGGGISSPADGLDAGQLTLVYGAAGGPGTGRRNTVYDQETPGIPGDSQGKDLFGAVSGTGDVNDDGHPDLVLNTPGEDKAGRFTLLPGATDGSGPDPSRATAFDAKIYGQEAINATLPALDINGDRYADVVAETPGGLLLFPGGKAKFPAGDPKLTKAAKVGMGPRN</sequence>
<dbReference type="SUPFAM" id="SSF69318">
    <property type="entry name" value="Integrin alpha N-terminal domain"/>
    <property type="match status" value="1"/>
</dbReference>
<keyword evidence="5" id="KW-1185">Reference proteome</keyword>
<dbReference type="Proteomes" id="UP001610818">
    <property type="component" value="Unassembled WGS sequence"/>
</dbReference>
<protein>
    <submittedName>
        <fullName evidence="4">FG-GAP repeat domain-containing protein</fullName>
    </submittedName>
</protein>
<feature type="chain" id="PRO_5045223420" evidence="3">
    <location>
        <begin position="25"/>
        <end position="474"/>
    </location>
</feature>
<accession>A0ABW7R0F2</accession>
<dbReference type="PANTHER" id="PTHR13412:SF0">
    <property type="entry name" value="T-CELL IMMUNOMODULATORY PROTEIN"/>
    <property type="match status" value="1"/>
</dbReference>
<feature type="region of interest" description="Disordered" evidence="2">
    <location>
        <begin position="242"/>
        <end position="287"/>
    </location>
</feature>
<comment type="caution">
    <text evidence="4">The sequence shown here is derived from an EMBL/GenBank/DDBJ whole genome shotgun (WGS) entry which is preliminary data.</text>
</comment>
<feature type="region of interest" description="Disordered" evidence="2">
    <location>
        <begin position="27"/>
        <end position="63"/>
    </location>
</feature>
<dbReference type="Gene3D" id="2.130.10.130">
    <property type="entry name" value="Integrin alpha, N-terminal"/>
    <property type="match status" value="3"/>
</dbReference>
<evidence type="ECO:0000313" key="5">
    <source>
        <dbReference type="Proteomes" id="UP001610818"/>
    </source>
</evidence>
<dbReference type="InterPro" id="IPR013517">
    <property type="entry name" value="FG-GAP"/>
</dbReference>
<dbReference type="InterPro" id="IPR028994">
    <property type="entry name" value="Integrin_alpha_N"/>
</dbReference>
<dbReference type="RefSeq" id="WP_397717360.1">
    <property type="nucleotide sequence ID" value="NZ_JBIRGN010000008.1"/>
</dbReference>
<evidence type="ECO:0000256" key="2">
    <source>
        <dbReference type="SAM" id="MobiDB-lite"/>
    </source>
</evidence>
<dbReference type="EMBL" id="JBIRGQ010000008">
    <property type="protein sequence ID" value="MFH8550754.1"/>
    <property type="molecule type" value="Genomic_DNA"/>
</dbReference>
<keyword evidence="1 3" id="KW-0732">Signal</keyword>
<name>A0ABW7R0F2_9ACTN</name>
<organism evidence="4 5">
    <name type="scientific">Streptomyces longisporoflavus</name>
    <dbReference type="NCBI Taxonomy" id="28044"/>
    <lineage>
        <taxon>Bacteria</taxon>
        <taxon>Bacillati</taxon>
        <taxon>Actinomycetota</taxon>
        <taxon>Actinomycetes</taxon>
        <taxon>Kitasatosporales</taxon>
        <taxon>Streptomycetaceae</taxon>
        <taxon>Streptomyces</taxon>
    </lineage>
</organism>
<dbReference type="Pfam" id="PF01839">
    <property type="entry name" value="FG-GAP"/>
    <property type="match status" value="1"/>
</dbReference>
<dbReference type="PANTHER" id="PTHR13412">
    <property type="entry name" value="T-CELL IMMUNOMODULATORY PROTEIN HOMOLOG"/>
    <property type="match status" value="1"/>
</dbReference>
<reference evidence="4 5" key="1">
    <citation type="submission" date="2024-10" db="EMBL/GenBank/DDBJ databases">
        <title>The Natural Products Discovery Center: Release of the First 8490 Sequenced Strains for Exploring Actinobacteria Biosynthetic Diversity.</title>
        <authorList>
            <person name="Kalkreuter E."/>
            <person name="Kautsar S.A."/>
            <person name="Yang D."/>
            <person name="Bader C.D."/>
            <person name="Teijaro C.N."/>
            <person name="Fluegel L."/>
            <person name="Davis C.M."/>
            <person name="Simpson J.R."/>
            <person name="Lauterbach L."/>
            <person name="Steele A.D."/>
            <person name="Gui C."/>
            <person name="Meng S."/>
            <person name="Li G."/>
            <person name="Viehrig K."/>
            <person name="Ye F."/>
            <person name="Su P."/>
            <person name="Kiefer A.F."/>
            <person name="Nichols A."/>
            <person name="Cepeda A.J."/>
            <person name="Yan W."/>
            <person name="Fan B."/>
            <person name="Jiang Y."/>
            <person name="Adhikari A."/>
            <person name="Zheng C.-J."/>
            <person name="Schuster L."/>
            <person name="Cowan T.M."/>
            <person name="Smanski M.J."/>
            <person name="Chevrette M.G."/>
            <person name="De Carvalho L.P.S."/>
            <person name="Shen B."/>
        </authorList>
    </citation>
    <scope>NUCLEOTIDE SEQUENCE [LARGE SCALE GENOMIC DNA]</scope>
    <source>
        <strain evidence="4 5">NPDC017990</strain>
    </source>
</reference>
<evidence type="ECO:0000256" key="3">
    <source>
        <dbReference type="SAM" id="SignalP"/>
    </source>
</evidence>
<dbReference type="Pfam" id="PF13517">
    <property type="entry name" value="FG-GAP_3"/>
    <property type="match status" value="1"/>
</dbReference>
<dbReference type="InterPro" id="IPR024881">
    <property type="entry name" value="Tip"/>
</dbReference>
<feature type="signal peptide" evidence="3">
    <location>
        <begin position="1"/>
        <end position="24"/>
    </location>
</feature>
<evidence type="ECO:0000256" key="1">
    <source>
        <dbReference type="ARBA" id="ARBA00022729"/>
    </source>
</evidence>
<feature type="compositionally biased region" description="Basic and acidic residues" evidence="2">
    <location>
        <begin position="39"/>
        <end position="63"/>
    </location>
</feature>
<proteinExistence type="predicted"/>